<keyword evidence="2" id="KW-0808">Transferase</keyword>
<dbReference type="PANTHER" id="PTHR45947">
    <property type="entry name" value="SULFOQUINOVOSYL TRANSFERASE SQD2"/>
    <property type="match status" value="1"/>
</dbReference>
<evidence type="ECO:0000259" key="5">
    <source>
        <dbReference type="Pfam" id="PF13439"/>
    </source>
</evidence>
<feature type="transmembrane region" description="Helical" evidence="3">
    <location>
        <begin position="256"/>
        <end position="278"/>
    </location>
</feature>
<feature type="transmembrane region" description="Helical" evidence="3">
    <location>
        <begin position="107"/>
        <end position="129"/>
    </location>
</feature>
<keyword evidence="3" id="KW-0812">Transmembrane</keyword>
<dbReference type="PANTHER" id="PTHR45947:SF3">
    <property type="entry name" value="SULFOQUINOVOSYL TRANSFERASE SQD2"/>
    <property type="match status" value="1"/>
</dbReference>
<keyword evidence="1" id="KW-0328">Glycosyltransferase</keyword>
<keyword evidence="7" id="KW-1185">Reference proteome</keyword>
<evidence type="ECO:0000313" key="6">
    <source>
        <dbReference type="EMBL" id="GAA1716407.1"/>
    </source>
</evidence>
<accession>A0ABN2J263</accession>
<reference evidence="6 7" key="1">
    <citation type="journal article" date="2019" name="Int. J. Syst. Evol. Microbiol.">
        <title>The Global Catalogue of Microorganisms (GCM) 10K type strain sequencing project: providing services to taxonomists for standard genome sequencing and annotation.</title>
        <authorList>
            <consortium name="The Broad Institute Genomics Platform"/>
            <consortium name="The Broad Institute Genome Sequencing Center for Infectious Disease"/>
            <person name="Wu L."/>
            <person name="Ma J."/>
        </authorList>
    </citation>
    <scope>NUCLEOTIDE SEQUENCE [LARGE SCALE GENOMIC DNA]</scope>
    <source>
        <strain evidence="6 7">JCM 14718</strain>
    </source>
</reference>
<protein>
    <submittedName>
        <fullName evidence="6">Glycosyltransferase family 4 protein</fullName>
    </submittedName>
</protein>
<dbReference type="Pfam" id="PF13439">
    <property type="entry name" value="Glyco_transf_4"/>
    <property type="match status" value="1"/>
</dbReference>
<dbReference type="InterPro" id="IPR050194">
    <property type="entry name" value="Glycosyltransferase_grp1"/>
</dbReference>
<dbReference type="InterPro" id="IPR001296">
    <property type="entry name" value="Glyco_trans_1"/>
</dbReference>
<feature type="transmembrane region" description="Helical" evidence="3">
    <location>
        <begin position="198"/>
        <end position="221"/>
    </location>
</feature>
<feature type="transmembrane region" description="Helical" evidence="3">
    <location>
        <begin position="6"/>
        <end position="25"/>
    </location>
</feature>
<evidence type="ECO:0000256" key="1">
    <source>
        <dbReference type="ARBA" id="ARBA00022676"/>
    </source>
</evidence>
<feature type="transmembrane region" description="Helical" evidence="3">
    <location>
        <begin position="228"/>
        <end position="250"/>
    </location>
</feature>
<feature type="domain" description="Glycosyl transferase family 1" evidence="4">
    <location>
        <begin position="512"/>
        <end position="672"/>
    </location>
</feature>
<keyword evidence="3" id="KW-1133">Transmembrane helix</keyword>
<dbReference type="Gene3D" id="3.40.50.2000">
    <property type="entry name" value="Glycogen Phosphorylase B"/>
    <property type="match status" value="2"/>
</dbReference>
<sequence length="739" mass="78291">MTAITGVAILLAAFGACCYAAGAWLQHGAVGEVSGENKLGAAGLLHLLRTPRWLLGLTVIVGGVVSHLLALGFAPLTIVQPVGALALPLTVLLYARSSRGRLGHRATAGMVATVAGLLLFVLVAANGATSTVVGADAETRATQLVGLGLGVLCLVSLLAKGNVRCVALATGAGIGYGYVSLQMRSIMQGFGTEGITGIPLLSVLFLVLSLVVGVIMLQLAYSSGPPDLVVACLTVVDPLVAVGLGIGVLGEGVRNNVWIITGEVVGALAACVGVAILARYHPERLRRLEHKDEPTGSSSLATAALLGLTERKLRILIAADTFPPDINGAARFGSRLARGMVERGHEVHVVCPSRTIHDEVTDYHGVTVHRIGSYPTTWFHPTFRLTPVWRIHPATARLLDTVKPDVVHIQSHFLFGSALLSQGPKRGIPVVATNHFMPENLYGSLHLPHFVRGMAGRHLWRSVIRRYIRAQVVTAPTARAVELLHDNGFPAIAIPVSCGIDVDVYKRHADEFKAAHPEPRPPMVTFVGRLDEEKRIDELIRALGRIELPEPPHLTVVGSGACRQPLQALAAELGLADRVHFTGLVTDEEVRDAYAAADVFCMPSIAELQSIATMEAMSSGKPVVAADAMALPHLVRPGENGWLFEPGDVDGLARRLQELLGDPLLRATFGAASSRIIASHDIATVLSTFEDIYRAVIDGSPADLVEQLIAGSGVSRAALQPAARISLRSQLARLSGRAR</sequence>
<evidence type="ECO:0000256" key="2">
    <source>
        <dbReference type="ARBA" id="ARBA00022679"/>
    </source>
</evidence>
<name>A0ABN2J263_9ACTN</name>
<comment type="caution">
    <text evidence="6">The sequence shown here is derived from an EMBL/GenBank/DDBJ whole genome shotgun (WGS) entry which is preliminary data.</text>
</comment>
<dbReference type="Pfam" id="PF00534">
    <property type="entry name" value="Glycos_transf_1"/>
    <property type="match status" value="1"/>
</dbReference>
<proteinExistence type="predicted"/>
<evidence type="ECO:0000256" key="3">
    <source>
        <dbReference type="SAM" id="Phobius"/>
    </source>
</evidence>
<feature type="transmembrane region" description="Helical" evidence="3">
    <location>
        <begin position="141"/>
        <end position="159"/>
    </location>
</feature>
<dbReference type="SUPFAM" id="SSF53756">
    <property type="entry name" value="UDP-Glycosyltransferase/glycogen phosphorylase"/>
    <property type="match status" value="1"/>
</dbReference>
<keyword evidence="3" id="KW-0472">Membrane</keyword>
<dbReference type="InterPro" id="IPR028098">
    <property type="entry name" value="Glyco_trans_4-like_N"/>
</dbReference>
<feature type="domain" description="Glycosyltransferase subfamily 4-like N-terminal" evidence="5">
    <location>
        <begin position="326"/>
        <end position="503"/>
    </location>
</feature>
<dbReference type="RefSeq" id="WP_344314931.1">
    <property type="nucleotide sequence ID" value="NZ_BAAANY010000040.1"/>
</dbReference>
<dbReference type="Proteomes" id="UP001500618">
    <property type="component" value="Unassembled WGS sequence"/>
</dbReference>
<organism evidence="6 7">
    <name type="scientific">Fodinicola feengrottensis</name>
    <dbReference type="NCBI Taxonomy" id="435914"/>
    <lineage>
        <taxon>Bacteria</taxon>
        <taxon>Bacillati</taxon>
        <taxon>Actinomycetota</taxon>
        <taxon>Actinomycetes</taxon>
        <taxon>Mycobacteriales</taxon>
        <taxon>Fodinicola</taxon>
    </lineage>
</organism>
<evidence type="ECO:0000313" key="7">
    <source>
        <dbReference type="Proteomes" id="UP001500618"/>
    </source>
</evidence>
<gene>
    <name evidence="6" type="ORF">GCM10009765_76400</name>
</gene>
<evidence type="ECO:0000259" key="4">
    <source>
        <dbReference type="Pfam" id="PF00534"/>
    </source>
</evidence>
<dbReference type="EMBL" id="BAAANY010000040">
    <property type="protein sequence ID" value="GAA1716407.1"/>
    <property type="molecule type" value="Genomic_DNA"/>
</dbReference>
<feature type="transmembrane region" description="Helical" evidence="3">
    <location>
        <begin position="78"/>
        <end position="95"/>
    </location>
</feature>